<gene>
    <name evidence="1" type="ORF">SCA03_15280</name>
</gene>
<dbReference type="Pfam" id="PF10604">
    <property type="entry name" value="Polyketide_cyc2"/>
    <property type="match status" value="1"/>
</dbReference>
<dbReference type="PANTHER" id="PTHR39332">
    <property type="entry name" value="BLL4707 PROTEIN"/>
    <property type="match status" value="1"/>
</dbReference>
<dbReference type="SUPFAM" id="SSF55961">
    <property type="entry name" value="Bet v1-like"/>
    <property type="match status" value="1"/>
</dbReference>
<dbReference type="RefSeq" id="WP_030884222.1">
    <property type="nucleotide sequence ID" value="NZ_BJMM01000005.1"/>
</dbReference>
<dbReference type="PANTHER" id="PTHR39332:SF7">
    <property type="entry name" value="SRPBCC FAMILY PROTEIN"/>
    <property type="match status" value="1"/>
</dbReference>
<reference evidence="1 2" key="1">
    <citation type="submission" date="2019-06" db="EMBL/GenBank/DDBJ databases">
        <title>Whole genome shotgun sequence of Streptomyces cacaoi subsp. cacaoi NBRC 12748.</title>
        <authorList>
            <person name="Hosoyama A."/>
            <person name="Uohara A."/>
            <person name="Ohji S."/>
            <person name="Ichikawa N."/>
        </authorList>
    </citation>
    <scope>NUCLEOTIDE SEQUENCE [LARGE SCALE GENOMIC DNA]</scope>
    <source>
        <strain evidence="1 2">NBRC 12748</strain>
    </source>
</reference>
<dbReference type="OrthoDB" id="6024794at2"/>
<dbReference type="EMBL" id="BJMM01000005">
    <property type="protein sequence ID" value="GEB48977.1"/>
    <property type="molecule type" value="Genomic_DNA"/>
</dbReference>
<evidence type="ECO:0000313" key="1">
    <source>
        <dbReference type="EMBL" id="GEB48977.1"/>
    </source>
</evidence>
<dbReference type="AlphaFoldDB" id="A0A4Y3QWD1"/>
<comment type="caution">
    <text evidence="1">The sequence shown here is derived from an EMBL/GenBank/DDBJ whole genome shotgun (WGS) entry which is preliminary data.</text>
</comment>
<dbReference type="Proteomes" id="UP000319210">
    <property type="component" value="Unassembled WGS sequence"/>
</dbReference>
<keyword evidence="2" id="KW-1185">Reference proteome</keyword>
<name>A0A4Y3QWD1_STRCI</name>
<dbReference type="InterPro" id="IPR023393">
    <property type="entry name" value="START-like_dom_sf"/>
</dbReference>
<sequence length="142" mass="15710">MHELTRSTVVTAPPARVWELIGDFAALGDWVPGVPPARIEEREDANEPGAVRVFTVDGKDVAHERLLERDAAERFYVYTVLDLPLPITDYRATLTVREHPEGSEVVWSASYEGSDDVVPQMEELVGDTTFGAGLDALRARFA</sequence>
<protein>
    <submittedName>
        <fullName evidence="1">MxaD family protein</fullName>
    </submittedName>
</protein>
<dbReference type="InterPro" id="IPR019587">
    <property type="entry name" value="Polyketide_cyclase/dehydratase"/>
</dbReference>
<organism evidence="1 2">
    <name type="scientific">Streptomyces cacaoi</name>
    <dbReference type="NCBI Taxonomy" id="1898"/>
    <lineage>
        <taxon>Bacteria</taxon>
        <taxon>Bacillati</taxon>
        <taxon>Actinomycetota</taxon>
        <taxon>Actinomycetes</taxon>
        <taxon>Kitasatosporales</taxon>
        <taxon>Streptomycetaceae</taxon>
        <taxon>Streptomyces</taxon>
    </lineage>
</organism>
<dbReference type="CDD" id="cd07821">
    <property type="entry name" value="PYR_PYL_RCAR_like"/>
    <property type="match status" value="1"/>
</dbReference>
<proteinExistence type="predicted"/>
<evidence type="ECO:0000313" key="2">
    <source>
        <dbReference type="Proteomes" id="UP000319210"/>
    </source>
</evidence>
<accession>A0A4Y3QWD1</accession>
<dbReference type="Gene3D" id="3.30.530.20">
    <property type="match status" value="1"/>
</dbReference>